<dbReference type="RefSeq" id="WP_210094424.1">
    <property type="nucleotide sequence ID" value="NZ_CP139098.1"/>
</dbReference>
<accession>A0ABS4F7R3</accession>
<keyword evidence="1" id="KW-0732">Signal</keyword>
<gene>
    <name evidence="2" type="ORF">J2Z18_001372</name>
</gene>
<feature type="signal peptide" evidence="1">
    <location>
        <begin position="1"/>
        <end position="18"/>
    </location>
</feature>
<protein>
    <submittedName>
        <fullName evidence="2">Cytochrome c oxidase subunit 2</fullName>
    </submittedName>
</protein>
<dbReference type="EMBL" id="JAGGKI010000003">
    <property type="protein sequence ID" value="MBP1892296.1"/>
    <property type="molecule type" value="Genomic_DNA"/>
</dbReference>
<reference evidence="2 3" key="1">
    <citation type="submission" date="2021-03" db="EMBL/GenBank/DDBJ databases">
        <title>Genomic Encyclopedia of Type Strains, Phase IV (KMG-IV): sequencing the most valuable type-strain genomes for metagenomic binning, comparative biology and taxonomic classification.</title>
        <authorList>
            <person name="Goeker M."/>
        </authorList>
    </citation>
    <scope>NUCLEOTIDE SEQUENCE [LARGE SCALE GENOMIC DNA]</scope>
    <source>
        <strain evidence="2 3">DSM 15596</strain>
    </source>
</reference>
<evidence type="ECO:0000313" key="2">
    <source>
        <dbReference type="EMBL" id="MBP1892296.1"/>
    </source>
</evidence>
<sequence length="129" mass="13656">MKKAIALLISSMLLLVLAACGGGNQNESAGDSGITDTGVAPEAELVIKGTNFKFDQEEYRLKKGVPVKITYENEEGNHGVMIPALGLQLDRKNNSTVVTPDEAGEFEISCSIMCGSGHGAMISKLIVEE</sequence>
<feature type="chain" id="PRO_5047526640" evidence="1">
    <location>
        <begin position="19"/>
        <end position="129"/>
    </location>
</feature>
<dbReference type="PROSITE" id="PS51257">
    <property type="entry name" value="PROKAR_LIPOPROTEIN"/>
    <property type="match status" value="1"/>
</dbReference>
<evidence type="ECO:0000313" key="3">
    <source>
        <dbReference type="Proteomes" id="UP000706926"/>
    </source>
</evidence>
<dbReference type="GeneID" id="95403403"/>
<evidence type="ECO:0000256" key="1">
    <source>
        <dbReference type="SAM" id="SignalP"/>
    </source>
</evidence>
<organism evidence="2 3">
    <name type="scientific">Paenibacillus lactis</name>
    <dbReference type="NCBI Taxonomy" id="228574"/>
    <lineage>
        <taxon>Bacteria</taxon>
        <taxon>Bacillati</taxon>
        <taxon>Bacillota</taxon>
        <taxon>Bacilli</taxon>
        <taxon>Bacillales</taxon>
        <taxon>Paenibacillaceae</taxon>
        <taxon>Paenibacillus</taxon>
    </lineage>
</organism>
<dbReference type="SUPFAM" id="SSF49503">
    <property type="entry name" value="Cupredoxins"/>
    <property type="match status" value="1"/>
</dbReference>
<dbReference type="Gene3D" id="2.60.40.420">
    <property type="entry name" value="Cupredoxins - blue copper proteins"/>
    <property type="match status" value="1"/>
</dbReference>
<keyword evidence="3" id="KW-1185">Reference proteome</keyword>
<comment type="caution">
    <text evidence="2">The sequence shown here is derived from an EMBL/GenBank/DDBJ whole genome shotgun (WGS) entry which is preliminary data.</text>
</comment>
<name>A0ABS4F7R3_9BACL</name>
<proteinExistence type="predicted"/>
<dbReference type="Proteomes" id="UP000706926">
    <property type="component" value="Unassembled WGS sequence"/>
</dbReference>
<dbReference type="InterPro" id="IPR008972">
    <property type="entry name" value="Cupredoxin"/>
</dbReference>